<protein>
    <submittedName>
        <fullName evidence="2">Uncharacterized protein</fullName>
    </submittedName>
</protein>
<name>A0AAW0SFK4_SCYPA</name>
<gene>
    <name evidence="2" type="ORF">O3P69_015532</name>
</gene>
<keyword evidence="3" id="KW-1185">Reference proteome</keyword>
<organism evidence="2 3">
    <name type="scientific">Scylla paramamosain</name>
    <name type="common">Mud crab</name>
    <dbReference type="NCBI Taxonomy" id="85552"/>
    <lineage>
        <taxon>Eukaryota</taxon>
        <taxon>Metazoa</taxon>
        <taxon>Ecdysozoa</taxon>
        <taxon>Arthropoda</taxon>
        <taxon>Crustacea</taxon>
        <taxon>Multicrustacea</taxon>
        <taxon>Malacostraca</taxon>
        <taxon>Eumalacostraca</taxon>
        <taxon>Eucarida</taxon>
        <taxon>Decapoda</taxon>
        <taxon>Pleocyemata</taxon>
        <taxon>Brachyura</taxon>
        <taxon>Eubrachyura</taxon>
        <taxon>Portunoidea</taxon>
        <taxon>Portunidae</taxon>
        <taxon>Portuninae</taxon>
        <taxon>Scylla</taxon>
    </lineage>
</organism>
<comment type="caution">
    <text evidence="2">The sequence shown here is derived from an EMBL/GenBank/DDBJ whole genome shotgun (WGS) entry which is preliminary data.</text>
</comment>
<feature type="compositionally biased region" description="Acidic residues" evidence="1">
    <location>
        <begin position="366"/>
        <end position="385"/>
    </location>
</feature>
<accession>A0AAW0SFK4</accession>
<evidence type="ECO:0000313" key="3">
    <source>
        <dbReference type="Proteomes" id="UP001487740"/>
    </source>
</evidence>
<feature type="region of interest" description="Disordered" evidence="1">
    <location>
        <begin position="350"/>
        <end position="406"/>
    </location>
</feature>
<proteinExistence type="predicted"/>
<feature type="compositionally biased region" description="Basic and acidic residues" evidence="1">
    <location>
        <begin position="350"/>
        <end position="365"/>
    </location>
</feature>
<reference evidence="2 3" key="1">
    <citation type="submission" date="2023-03" db="EMBL/GenBank/DDBJ databases">
        <title>High-quality genome of Scylla paramamosain provides insights in environmental adaptation.</title>
        <authorList>
            <person name="Zhang L."/>
        </authorList>
    </citation>
    <scope>NUCLEOTIDE SEQUENCE [LARGE SCALE GENOMIC DNA]</scope>
    <source>
        <strain evidence="2">LZ_2023a</strain>
        <tissue evidence="2">Muscle</tissue>
    </source>
</reference>
<dbReference type="Proteomes" id="UP001487740">
    <property type="component" value="Unassembled WGS sequence"/>
</dbReference>
<evidence type="ECO:0000313" key="2">
    <source>
        <dbReference type="EMBL" id="KAK8374110.1"/>
    </source>
</evidence>
<dbReference type="EMBL" id="JARAKH010000601">
    <property type="protein sequence ID" value="KAK8374110.1"/>
    <property type="molecule type" value="Genomic_DNA"/>
</dbReference>
<dbReference type="AlphaFoldDB" id="A0AAW0SFK4"/>
<feature type="compositionally biased region" description="Basic and acidic residues" evidence="1">
    <location>
        <begin position="386"/>
        <end position="400"/>
    </location>
</feature>
<evidence type="ECO:0000256" key="1">
    <source>
        <dbReference type="SAM" id="MobiDB-lite"/>
    </source>
</evidence>
<sequence length="406" mass="45717">MTKLEQLGGGNVDSSLVKKMINRNMRAARNAEHDKTLADANFRLRAAYGASIQDKYLHDESSKGDIHSRQEYDSDKDVYNPFFPEGENAFFHVAIPQDIEYAQREQKENFETSKVDTADTYRLPTIRSTIGNVFHPGGLPGAGKAAIITSLIEDLADANMTGKGAVLLCNKANATKSNMFSSCIDQSTPGKDGGYKPESKFVTINSGFAIPVIKNSAETEDGMIQSYINNLSPLEATKEEDSSSMDGLDLFDDSNFEELKMLDVHERPLTTFARLYIVARISEGVEDKRAERVFDAIMNALFRSGDEPKGFVPLAEVFKFNIKELMEKLSREDLTTQNLIELANRAARGELASEQREQKQRRAVEYDSEDEKEGYYDDYGEEEEEIISRRDKPKEIDINNRTHKRV</sequence>